<dbReference type="PROSITE" id="PS50967">
    <property type="entry name" value="HRDC"/>
    <property type="match status" value="1"/>
</dbReference>
<dbReference type="STRING" id="1400863.BN873_10167"/>
<keyword evidence="9" id="KW-1185">Reference proteome</keyword>
<dbReference type="EC" id="3.1.13.5" evidence="6"/>
<comment type="similarity">
    <text evidence="6">Belongs to the RNase D family.</text>
</comment>
<dbReference type="SMART" id="SM00341">
    <property type="entry name" value="HRDC"/>
    <property type="match status" value="1"/>
</dbReference>
<evidence type="ECO:0000313" key="8">
    <source>
        <dbReference type="EMBL" id="CDI00911.1"/>
    </source>
</evidence>
<reference evidence="8" key="2">
    <citation type="submission" date="2014-03" db="EMBL/GenBank/DDBJ databases">
        <title>Candidatus Competibacter-lineage genomes retrieved from metagenomes reveal functional metabolic diversity.</title>
        <authorList>
            <person name="McIlroy S.J."/>
            <person name="Albertsen M."/>
            <person name="Andresen E.K."/>
            <person name="Saunders A.M."/>
            <person name="Kristiansen R."/>
            <person name="Stokholm-Bjerregaard M."/>
            <person name="Nielsen K.L."/>
            <person name="Nielsen P.H."/>
        </authorList>
    </citation>
    <scope>NUCLEOTIDE SEQUENCE</scope>
    <source>
        <strain evidence="8">Run_A_D11</strain>
    </source>
</reference>
<dbReference type="Pfam" id="PF01612">
    <property type="entry name" value="DNA_pol_A_exo1"/>
    <property type="match status" value="1"/>
</dbReference>
<sequence length="369" mass="41905">MNPLYIVDQAALSDFCQQIHAVPWIALDTEFIREQTYYPQLCLIQIAIPSQIACIDALALPSLEPLLERLYDPTILKILHAGHQDLEIFFHLRGSVPSPIFDTQLAALVLGCGSQLGYANLVQQILGIDLAKAHTRADWRQRPLPTAWLAYAADDVNYLGEIYTRQRTALDARGWLSALAEDFQALSHPDRYQPQPQQEWRRIREQNRLRGPGRAVLRALAAWREDQARQHDRPRRWILDDSVLVELARRLPDTQDALQQIRGLPGTTCRRHGAALLELIASARQEPPECWPDHTRRPTFSQQGALQAGKLLQWIETRASHYGIDPRDIADQRDIECLLTGQDSRLLHGWRAALIGNELAEHLASPTKP</sequence>
<evidence type="ECO:0000256" key="2">
    <source>
        <dbReference type="ARBA" id="ARBA00022694"/>
    </source>
</evidence>
<dbReference type="EMBL" id="CBTJ020000001">
    <property type="protein sequence ID" value="CDI00911.1"/>
    <property type="molecule type" value="Genomic_DNA"/>
</dbReference>
<dbReference type="InterPro" id="IPR044876">
    <property type="entry name" value="HRDC_dom_sf"/>
</dbReference>
<comment type="function">
    <text evidence="6">Exonuclease involved in the 3' processing of various precursor tRNAs. Initiates hydrolysis at the 3'-terminus of an RNA molecule and releases 5'-mononucleotides.</text>
</comment>
<dbReference type="OrthoDB" id="9800549at2"/>
<keyword evidence="4 6" id="KW-0378">Hydrolase</keyword>
<dbReference type="SUPFAM" id="SSF53098">
    <property type="entry name" value="Ribonuclease H-like"/>
    <property type="match status" value="1"/>
</dbReference>
<dbReference type="GO" id="GO:0003676">
    <property type="term" value="F:nucleic acid binding"/>
    <property type="evidence" value="ECO:0007669"/>
    <property type="project" value="InterPro"/>
</dbReference>
<dbReference type="GO" id="GO:0005737">
    <property type="term" value="C:cytoplasm"/>
    <property type="evidence" value="ECO:0007669"/>
    <property type="project" value="UniProtKB-SubCell"/>
</dbReference>
<dbReference type="NCBIfam" id="TIGR01388">
    <property type="entry name" value="rnd"/>
    <property type="match status" value="1"/>
</dbReference>
<dbReference type="GO" id="GO:0033890">
    <property type="term" value="F:ribonuclease D activity"/>
    <property type="evidence" value="ECO:0007669"/>
    <property type="project" value="UniProtKB-UniRule"/>
</dbReference>
<evidence type="ECO:0000259" key="7">
    <source>
        <dbReference type="PROSITE" id="PS50967"/>
    </source>
</evidence>
<dbReference type="InterPro" id="IPR010997">
    <property type="entry name" value="HRDC-like_sf"/>
</dbReference>
<proteinExistence type="inferred from homology"/>
<dbReference type="GO" id="GO:0042780">
    <property type="term" value="P:tRNA 3'-end processing"/>
    <property type="evidence" value="ECO:0007669"/>
    <property type="project" value="UniProtKB-UniRule"/>
</dbReference>
<dbReference type="GO" id="GO:0008408">
    <property type="term" value="F:3'-5' exonuclease activity"/>
    <property type="evidence" value="ECO:0007669"/>
    <property type="project" value="InterPro"/>
</dbReference>
<dbReference type="Pfam" id="PF00570">
    <property type="entry name" value="HRDC"/>
    <property type="match status" value="1"/>
</dbReference>
<feature type="domain" description="HRDC" evidence="7">
    <location>
        <begin position="210"/>
        <end position="290"/>
    </location>
</feature>
<keyword evidence="1 6" id="KW-0963">Cytoplasm</keyword>
<dbReference type="HAMAP" id="MF_01899">
    <property type="entry name" value="RNase_D"/>
    <property type="match status" value="1"/>
</dbReference>
<dbReference type="InterPro" id="IPR002562">
    <property type="entry name" value="3'-5'_exonuclease_dom"/>
</dbReference>
<keyword evidence="2 6" id="KW-0819">tRNA processing</keyword>
<keyword evidence="5 6" id="KW-0269">Exonuclease</keyword>
<accession>W6M0M7</accession>
<evidence type="ECO:0000313" key="9">
    <source>
        <dbReference type="Proteomes" id="UP000035760"/>
    </source>
</evidence>
<evidence type="ECO:0000256" key="4">
    <source>
        <dbReference type="ARBA" id="ARBA00022801"/>
    </source>
</evidence>
<reference evidence="8" key="1">
    <citation type="submission" date="2013-07" db="EMBL/GenBank/DDBJ databases">
        <authorList>
            <person name="McIlroy S."/>
        </authorList>
    </citation>
    <scope>NUCLEOTIDE SEQUENCE [LARGE SCALE GENOMIC DNA]</scope>
    <source>
        <strain evidence="8">Run_A_D11</strain>
    </source>
</reference>
<dbReference type="InterPro" id="IPR002121">
    <property type="entry name" value="HRDC_dom"/>
</dbReference>
<dbReference type="Proteomes" id="UP000035760">
    <property type="component" value="Unassembled WGS sequence"/>
</dbReference>
<comment type="caution">
    <text evidence="8">The sequence shown here is derived from an EMBL/GenBank/DDBJ whole genome shotgun (WGS) entry which is preliminary data.</text>
</comment>
<evidence type="ECO:0000256" key="3">
    <source>
        <dbReference type="ARBA" id="ARBA00022722"/>
    </source>
</evidence>
<evidence type="ECO:0000256" key="1">
    <source>
        <dbReference type="ARBA" id="ARBA00022490"/>
    </source>
</evidence>
<keyword evidence="3 6" id="KW-0540">Nuclease</keyword>
<dbReference type="PANTHER" id="PTHR47649">
    <property type="entry name" value="RIBONUCLEASE D"/>
    <property type="match status" value="1"/>
</dbReference>
<dbReference type="SUPFAM" id="SSF47819">
    <property type="entry name" value="HRDC-like"/>
    <property type="match status" value="2"/>
</dbReference>
<dbReference type="Gene3D" id="3.30.420.10">
    <property type="entry name" value="Ribonuclease H-like superfamily/Ribonuclease H"/>
    <property type="match status" value="1"/>
</dbReference>
<dbReference type="InterPro" id="IPR051086">
    <property type="entry name" value="RNase_D-like"/>
</dbReference>
<gene>
    <name evidence="6" type="primary">rnd</name>
    <name evidence="8" type="ORF">BN873_10167</name>
</gene>
<dbReference type="InterPro" id="IPR036397">
    <property type="entry name" value="RNaseH_sf"/>
</dbReference>
<dbReference type="PANTHER" id="PTHR47649:SF1">
    <property type="entry name" value="RIBONUCLEASE D"/>
    <property type="match status" value="1"/>
</dbReference>
<dbReference type="InterPro" id="IPR006292">
    <property type="entry name" value="RNase_D"/>
</dbReference>
<name>W6M0M7_9GAMM</name>
<dbReference type="InterPro" id="IPR012337">
    <property type="entry name" value="RNaseH-like_sf"/>
</dbReference>
<comment type="subcellular location">
    <subcellularLocation>
        <location evidence="6">Cytoplasm</location>
    </subcellularLocation>
</comment>
<dbReference type="GO" id="GO:0000166">
    <property type="term" value="F:nucleotide binding"/>
    <property type="evidence" value="ECO:0007669"/>
    <property type="project" value="InterPro"/>
</dbReference>
<protein>
    <recommendedName>
        <fullName evidence="6">Ribonuclease D</fullName>
        <shortName evidence="6">RNase D</shortName>
        <ecNumber evidence="6">3.1.13.5</ecNumber>
    </recommendedName>
</protein>
<evidence type="ECO:0000256" key="6">
    <source>
        <dbReference type="HAMAP-Rule" id="MF_01899"/>
    </source>
</evidence>
<dbReference type="SMART" id="SM00474">
    <property type="entry name" value="35EXOc"/>
    <property type="match status" value="1"/>
</dbReference>
<organism evidence="8 9">
    <name type="scientific">Candidatus Competibacter denitrificans Run_A_D11</name>
    <dbReference type="NCBI Taxonomy" id="1400863"/>
    <lineage>
        <taxon>Bacteria</taxon>
        <taxon>Pseudomonadati</taxon>
        <taxon>Pseudomonadota</taxon>
        <taxon>Gammaproteobacteria</taxon>
        <taxon>Candidatus Competibacteraceae</taxon>
        <taxon>Candidatus Competibacter</taxon>
    </lineage>
</organism>
<comment type="cofactor">
    <cofactor evidence="6">
        <name>a divalent metal cation</name>
        <dbReference type="ChEBI" id="CHEBI:60240"/>
    </cofactor>
</comment>
<dbReference type="Gene3D" id="1.10.150.80">
    <property type="entry name" value="HRDC domain"/>
    <property type="match status" value="1"/>
</dbReference>
<comment type="catalytic activity">
    <reaction evidence="6">
        <text>Exonucleolytic cleavage that removes extra residues from the 3'-terminus of tRNA to produce 5'-mononucleotides.</text>
        <dbReference type="EC" id="3.1.13.5"/>
    </reaction>
</comment>
<dbReference type="AlphaFoldDB" id="W6M0M7"/>
<dbReference type="CDD" id="cd06142">
    <property type="entry name" value="RNaseD_exo"/>
    <property type="match status" value="1"/>
</dbReference>
<evidence type="ECO:0000256" key="5">
    <source>
        <dbReference type="ARBA" id="ARBA00022839"/>
    </source>
</evidence>
<dbReference type="RefSeq" id="WP_048669976.1">
    <property type="nucleotide sequence ID" value="NZ_CBTJ020000001.1"/>
</dbReference>